<keyword evidence="1" id="KW-0175">Coiled coil</keyword>
<dbReference type="Proteomes" id="UP000249757">
    <property type="component" value="Unassembled WGS sequence"/>
</dbReference>
<gene>
    <name evidence="2" type="ORF">Ptr86124_012973</name>
</gene>
<dbReference type="AlphaFoldDB" id="A0A922N5G1"/>
<sequence length="238" mass="26482">MPPASPPSLAQEAYSQILELQKQVRDLRTNLKQEQTANAYLGVMPASQPWDSLVSTDSTTKRHQPMEIGKAARNFLSEGNKGDVRKRKRVCFTQDRVPVRSFPTEVNWGGSAVEVYLKVPLSSKIQPPESFMTLWGLVEWLTNRINGTNGRGATEEKAALQKISEWAAKIHGHLDADNTQRRIFLVSLIGKQVKLNSGAYLKLVGMIEGEFAVQDTEGVNHIVGKHVELESMQPYASV</sequence>
<evidence type="ECO:0000256" key="1">
    <source>
        <dbReference type="SAM" id="Coils"/>
    </source>
</evidence>
<evidence type="ECO:0000313" key="3">
    <source>
        <dbReference type="Proteomes" id="UP000249757"/>
    </source>
</evidence>
<name>A0A922N5G1_9PLEO</name>
<proteinExistence type="predicted"/>
<comment type="caution">
    <text evidence="2">The sequence shown here is derived from an EMBL/GenBank/DDBJ whole genome shotgun (WGS) entry which is preliminary data.</text>
</comment>
<feature type="coiled-coil region" evidence="1">
    <location>
        <begin position="10"/>
        <end position="37"/>
    </location>
</feature>
<reference evidence="3" key="1">
    <citation type="journal article" date="2022" name="Microb. Genom.">
        <title>A global pangenome for the wheat fungal pathogen Pyrenophora tritici-repentis and prediction of effector protein structural homology.</title>
        <authorList>
            <person name="Moolhuijzen P.M."/>
            <person name="See P.T."/>
            <person name="Shi G."/>
            <person name="Powell H.R."/>
            <person name="Cockram J."/>
            <person name="Jorgensen L.N."/>
            <person name="Benslimane H."/>
            <person name="Strelkov S.E."/>
            <person name="Turner J."/>
            <person name="Liu Z."/>
            <person name="Moffat C.S."/>
        </authorList>
    </citation>
    <scope>NUCLEOTIDE SEQUENCE [LARGE SCALE GENOMIC DNA]</scope>
</reference>
<dbReference type="EMBL" id="NRDI02000029">
    <property type="protein sequence ID" value="KAI1508051.1"/>
    <property type="molecule type" value="Genomic_DNA"/>
</dbReference>
<protein>
    <submittedName>
        <fullName evidence="2">Uncharacterized protein</fullName>
    </submittedName>
</protein>
<keyword evidence="3" id="KW-1185">Reference proteome</keyword>
<accession>A0A922N5G1</accession>
<evidence type="ECO:0000313" key="2">
    <source>
        <dbReference type="EMBL" id="KAI1508051.1"/>
    </source>
</evidence>
<organism evidence="2 3">
    <name type="scientific">Pyrenophora tritici-repentis</name>
    <dbReference type="NCBI Taxonomy" id="45151"/>
    <lineage>
        <taxon>Eukaryota</taxon>
        <taxon>Fungi</taxon>
        <taxon>Dikarya</taxon>
        <taxon>Ascomycota</taxon>
        <taxon>Pezizomycotina</taxon>
        <taxon>Dothideomycetes</taxon>
        <taxon>Pleosporomycetidae</taxon>
        <taxon>Pleosporales</taxon>
        <taxon>Pleosporineae</taxon>
        <taxon>Pleosporaceae</taxon>
        <taxon>Pyrenophora</taxon>
    </lineage>
</organism>